<dbReference type="NCBIfam" id="TIGR00069">
    <property type="entry name" value="hisD"/>
    <property type="match status" value="1"/>
</dbReference>
<comment type="similarity">
    <text evidence="2 6 8">Belongs to the histidinol dehydrogenase family.</text>
</comment>
<dbReference type="PANTHER" id="PTHR21256">
    <property type="entry name" value="HISTIDINOL DEHYDROGENASE HDH"/>
    <property type="match status" value="1"/>
</dbReference>
<comment type="function">
    <text evidence="6">Catalyzes the sequential NAD-dependent oxidations of L-histidinol to L-histidinaldehyde and then to L-histidine.</text>
</comment>
<dbReference type="PANTHER" id="PTHR21256:SF2">
    <property type="entry name" value="HISTIDINE BIOSYNTHESIS TRIFUNCTIONAL PROTEIN"/>
    <property type="match status" value="1"/>
</dbReference>
<accession>A0A4P2VGY4</accession>
<dbReference type="GO" id="GO:0004399">
    <property type="term" value="F:histidinol dehydrogenase activity"/>
    <property type="evidence" value="ECO:0007669"/>
    <property type="project" value="UniProtKB-UniRule"/>
</dbReference>
<gene>
    <name evidence="9" type="ORF">NAS2_1123</name>
</gene>
<keyword evidence="6" id="KW-0520">NAD</keyword>
<name>A0A4P2VGY4_9ARCH</name>
<dbReference type="GO" id="GO:0000105">
    <property type="term" value="P:L-histidine biosynthetic process"/>
    <property type="evidence" value="ECO:0007669"/>
    <property type="project" value="UniProtKB-UniRule"/>
</dbReference>
<proteinExistence type="inferred from homology"/>
<comment type="pathway">
    <text evidence="6">Amino-acid biosynthesis; L-histidine biosynthesis; L-histidine from 5-phospho-alpha-D-ribose 1-diphosphate: step 9/9.</text>
</comment>
<comment type="catalytic activity">
    <reaction evidence="6">
        <text>L-histidinol + 2 NAD(+) + H2O = L-histidine + 2 NADH + 3 H(+)</text>
        <dbReference type="Rhea" id="RHEA:20641"/>
        <dbReference type="ChEBI" id="CHEBI:15377"/>
        <dbReference type="ChEBI" id="CHEBI:15378"/>
        <dbReference type="ChEBI" id="CHEBI:57540"/>
        <dbReference type="ChEBI" id="CHEBI:57595"/>
        <dbReference type="ChEBI" id="CHEBI:57699"/>
        <dbReference type="ChEBI" id="CHEBI:57945"/>
        <dbReference type="EC" id="1.1.1.23"/>
    </reaction>
</comment>
<reference evidence="9 10" key="1">
    <citation type="journal article" date="2019" name="ISME J.">
        <title>Isolation and characterization of a thermophilic sulfur- and iron-reducing thaumarchaeote from a terrestrial acidic hot spring.</title>
        <authorList>
            <person name="Kato S."/>
            <person name="Itoh T."/>
            <person name="Yuki M."/>
            <person name="Nagamori M."/>
            <person name="Ohnishi M."/>
            <person name="Uematsu K."/>
            <person name="Suzuki K."/>
            <person name="Takashina T."/>
            <person name="Ohkuma M."/>
        </authorList>
    </citation>
    <scope>NUCLEOTIDE SEQUENCE [LARGE SCALE GENOMIC DNA]</scope>
    <source>
        <strain evidence="9 10">NAS-02</strain>
    </source>
</reference>
<keyword evidence="10" id="KW-1185">Reference proteome</keyword>
<dbReference type="Gene3D" id="1.20.5.1300">
    <property type="match status" value="1"/>
</dbReference>
<dbReference type="InterPro" id="IPR022695">
    <property type="entry name" value="Histidinol_DH_monofunct"/>
</dbReference>
<organism evidence="9 10">
    <name type="scientific">Conexivisphaera calida</name>
    <dbReference type="NCBI Taxonomy" id="1874277"/>
    <lineage>
        <taxon>Archaea</taxon>
        <taxon>Nitrososphaerota</taxon>
        <taxon>Conexivisphaeria</taxon>
        <taxon>Conexivisphaerales</taxon>
        <taxon>Conexivisphaeraceae</taxon>
        <taxon>Conexivisphaera</taxon>
    </lineage>
</organism>
<keyword evidence="6" id="KW-0368">Histidine biosynthesis</keyword>
<evidence type="ECO:0000256" key="1">
    <source>
        <dbReference type="ARBA" id="ARBA00001947"/>
    </source>
</evidence>
<dbReference type="UniPathway" id="UPA00031">
    <property type="reaction ID" value="UER00014"/>
</dbReference>
<protein>
    <recommendedName>
        <fullName evidence="6">Histidinol dehydrogenase</fullName>
        <shortName evidence="6">HDH</shortName>
        <ecNumber evidence="6">1.1.1.23</ecNumber>
    </recommendedName>
</protein>
<keyword evidence="4" id="KW-0862">Zinc</keyword>
<evidence type="ECO:0000256" key="7">
    <source>
        <dbReference type="PIRSR" id="PIRSR000099-1"/>
    </source>
</evidence>
<evidence type="ECO:0000313" key="10">
    <source>
        <dbReference type="Proteomes" id="UP000509448"/>
    </source>
</evidence>
<evidence type="ECO:0000256" key="6">
    <source>
        <dbReference type="PIRNR" id="PIRNR000099"/>
    </source>
</evidence>
<feature type="active site" description="Proton acceptor" evidence="7">
    <location>
        <position position="328"/>
    </location>
</feature>
<keyword evidence="5 6" id="KW-0560">Oxidoreductase</keyword>
<dbReference type="Pfam" id="PF00815">
    <property type="entry name" value="Histidinol_dh"/>
    <property type="match status" value="1"/>
</dbReference>
<keyword evidence="3" id="KW-0479">Metal-binding</keyword>
<evidence type="ECO:0000256" key="2">
    <source>
        <dbReference type="ARBA" id="ARBA00010178"/>
    </source>
</evidence>
<dbReference type="EMBL" id="AP018732">
    <property type="protein sequence ID" value="BBE42512.1"/>
    <property type="molecule type" value="Genomic_DNA"/>
</dbReference>
<evidence type="ECO:0000313" key="9">
    <source>
        <dbReference type="EMBL" id="BBE42512.1"/>
    </source>
</evidence>
<dbReference type="GO" id="GO:0046872">
    <property type="term" value="F:metal ion binding"/>
    <property type="evidence" value="ECO:0007669"/>
    <property type="project" value="UniProtKB-KW"/>
</dbReference>
<dbReference type="Gene3D" id="3.40.50.1980">
    <property type="entry name" value="Nitrogenase molybdenum iron protein domain"/>
    <property type="match status" value="2"/>
</dbReference>
<dbReference type="EC" id="1.1.1.23" evidence="6"/>
<dbReference type="SUPFAM" id="SSF53720">
    <property type="entry name" value="ALDH-like"/>
    <property type="match status" value="1"/>
</dbReference>
<evidence type="ECO:0000256" key="4">
    <source>
        <dbReference type="ARBA" id="ARBA00022833"/>
    </source>
</evidence>
<evidence type="ECO:0000256" key="3">
    <source>
        <dbReference type="ARBA" id="ARBA00022723"/>
    </source>
</evidence>
<dbReference type="CDD" id="cd06572">
    <property type="entry name" value="Histidinol_dh"/>
    <property type="match status" value="1"/>
</dbReference>
<dbReference type="PIRSF" id="PIRSF000099">
    <property type="entry name" value="Histidinol_dh"/>
    <property type="match status" value="1"/>
</dbReference>
<dbReference type="PRINTS" id="PR00083">
    <property type="entry name" value="HOLDHDRGNASE"/>
</dbReference>
<sequence>MYALRDAPRELITRILRRSELDVSKIEPDVRRIMEDVKERGDEAIAEFLSSQVGRTVRPEEIIVGPEAIADAYRHVDDHTLSAIKRMIANVRKFHEALMPRPFTMEVEPGLYAGMEVVPLDSAGLYVPAGKASYPSVSVMVTVPASVAGVPRIAVASPPWDGDMKMEPATLVAAHLSGAHEFYVMGGAHAVAAFAHGTRLVRRVEVIAGPGGPWTYAAKRLARDLVRIDLPAGPSEALVVSDGTVDPEITAWDVLNEAEHGPDSSSVLVTTSMDHALRVADAIDRAIQELPEPRRSYVLANAGKYSAILVASSLDEAIDFANEYAAEHLLIESSRASDIYESYRGRLRNFGTICLGTPISMGNYGLGPNATLPTGGYAKLYSGLSVDAFLRKPTIEMATEDGLEKFGDVVLTMAKHEGFPSHAMSVKSRLDRSSASSVKSQ</sequence>
<feature type="active site" description="Proton acceptor" evidence="7">
    <location>
        <position position="327"/>
    </location>
</feature>
<keyword evidence="6" id="KW-0028">Amino-acid biosynthesis</keyword>
<dbReference type="FunFam" id="3.40.50.1980:FF:000001">
    <property type="entry name" value="Histidinol dehydrogenase"/>
    <property type="match status" value="1"/>
</dbReference>
<evidence type="ECO:0000256" key="8">
    <source>
        <dbReference type="RuleBase" id="RU004175"/>
    </source>
</evidence>
<dbReference type="InterPro" id="IPR016161">
    <property type="entry name" value="Ald_DH/histidinol_DH"/>
</dbReference>
<dbReference type="GO" id="GO:0051287">
    <property type="term" value="F:NAD binding"/>
    <property type="evidence" value="ECO:0007669"/>
    <property type="project" value="InterPro"/>
</dbReference>
<dbReference type="InterPro" id="IPR012131">
    <property type="entry name" value="Hstdl_DH"/>
</dbReference>
<evidence type="ECO:0000256" key="5">
    <source>
        <dbReference type="ARBA" id="ARBA00023002"/>
    </source>
</evidence>
<dbReference type="Proteomes" id="UP000509448">
    <property type="component" value="Chromosome"/>
</dbReference>
<dbReference type="KEGG" id="ccai:NAS2_1123"/>
<comment type="cofactor">
    <cofactor evidence="1">
        <name>Zn(2+)</name>
        <dbReference type="ChEBI" id="CHEBI:29105"/>
    </cofactor>
</comment>
<dbReference type="GO" id="GO:0005737">
    <property type="term" value="C:cytoplasm"/>
    <property type="evidence" value="ECO:0007669"/>
    <property type="project" value="TreeGrafter"/>
</dbReference>
<dbReference type="AlphaFoldDB" id="A0A4P2VGY4"/>